<evidence type="ECO:0000313" key="2">
    <source>
        <dbReference type="EMBL" id="GIK03403.1"/>
    </source>
</evidence>
<evidence type="ECO:0000256" key="1">
    <source>
        <dbReference type="SAM" id="SignalP"/>
    </source>
</evidence>
<keyword evidence="3" id="KW-1185">Reference proteome</keyword>
<sequence length="88" mass="9679">MGLTTPAIIVIVIVACLAAVSLGAALTRQLYPAEDERPFQPSHAQEMYMRSVRMRNLGVFHRESRVSSVGIGKDVESRYTLEEASSRG</sequence>
<reference evidence="2 3" key="1">
    <citation type="submission" date="2021-02" db="EMBL/GenBank/DDBJ databases">
        <title>Pan-genome distribution and transcriptional activeness of fungal secondary metabolism genes in Aspergillus section Fumigati.</title>
        <authorList>
            <person name="Takahashi H."/>
            <person name="Umemura M."/>
            <person name="Ninomiya A."/>
            <person name="Kusuya Y."/>
            <person name="Urayama S."/>
            <person name="Shimizu M."/>
            <person name="Watanabe A."/>
            <person name="Kamei K."/>
            <person name="Yaguchi T."/>
            <person name="Hagiwara D."/>
        </authorList>
    </citation>
    <scope>NUCLEOTIDE SEQUENCE [LARGE SCALE GENOMIC DNA]</scope>
    <source>
        <strain evidence="2 3">IFM 47045</strain>
    </source>
</reference>
<evidence type="ECO:0000313" key="3">
    <source>
        <dbReference type="Proteomes" id="UP000710440"/>
    </source>
</evidence>
<proteinExistence type="predicted"/>
<dbReference type="OrthoDB" id="4505696at2759"/>
<dbReference type="AlphaFoldDB" id="A0A9P3F6S1"/>
<feature type="chain" id="PRO_5040505249" evidence="1">
    <location>
        <begin position="24"/>
        <end position="88"/>
    </location>
</feature>
<dbReference type="EMBL" id="BOPL01000005">
    <property type="protein sequence ID" value="GIK03403.1"/>
    <property type="molecule type" value="Genomic_DNA"/>
</dbReference>
<keyword evidence="1" id="KW-0732">Signal</keyword>
<protein>
    <submittedName>
        <fullName evidence="2">Uncharacterized protein</fullName>
    </submittedName>
</protein>
<dbReference type="RefSeq" id="XP_043126589.1">
    <property type="nucleotide sequence ID" value="XM_043270654.1"/>
</dbReference>
<dbReference type="GeneID" id="66935454"/>
<organism evidence="2 3">
    <name type="scientific">Aspergillus viridinutans</name>
    <dbReference type="NCBI Taxonomy" id="75553"/>
    <lineage>
        <taxon>Eukaryota</taxon>
        <taxon>Fungi</taxon>
        <taxon>Dikarya</taxon>
        <taxon>Ascomycota</taxon>
        <taxon>Pezizomycotina</taxon>
        <taxon>Eurotiomycetes</taxon>
        <taxon>Eurotiomycetidae</taxon>
        <taxon>Eurotiales</taxon>
        <taxon>Aspergillaceae</taxon>
        <taxon>Aspergillus</taxon>
        <taxon>Aspergillus subgen. Fumigati</taxon>
    </lineage>
</organism>
<feature type="signal peptide" evidence="1">
    <location>
        <begin position="1"/>
        <end position="23"/>
    </location>
</feature>
<dbReference type="Proteomes" id="UP000710440">
    <property type="component" value="Unassembled WGS sequence"/>
</dbReference>
<gene>
    <name evidence="2" type="ORF">Aspvir_007472</name>
</gene>
<accession>A0A9P3F6S1</accession>
<name>A0A9P3F6S1_ASPVI</name>
<comment type="caution">
    <text evidence="2">The sequence shown here is derived from an EMBL/GenBank/DDBJ whole genome shotgun (WGS) entry which is preliminary data.</text>
</comment>